<dbReference type="PhylomeDB" id="B4MTP6"/>
<dbReference type="GO" id="GO:0055070">
    <property type="term" value="P:copper ion homeostasis"/>
    <property type="evidence" value="ECO:0007669"/>
    <property type="project" value="EnsemblMetazoa"/>
</dbReference>
<dbReference type="SUPFAM" id="SSF57667">
    <property type="entry name" value="beta-beta-alpha zinc fingers"/>
    <property type="match status" value="1"/>
</dbReference>
<dbReference type="InterPro" id="IPR022776">
    <property type="entry name" value="TRM13/UPF0224_CHHC_Znf_dom"/>
</dbReference>
<dbReference type="FunCoup" id="B4MTP6">
    <property type="interactions" value="3"/>
</dbReference>
<dbReference type="EMBL" id="CH963852">
    <property type="protein sequence ID" value="EDW75485.1"/>
    <property type="molecule type" value="Genomic_DNA"/>
</dbReference>
<dbReference type="HOGENOM" id="CLU_2471489_0_0_1"/>
<keyword evidence="3" id="KW-0862">Zinc</keyword>
<protein>
    <recommendedName>
        <fullName evidence="4">CHHC U11-48K-type domain-containing protein</fullName>
    </recommendedName>
</protein>
<proteinExistence type="predicted"/>
<evidence type="ECO:0000259" key="4">
    <source>
        <dbReference type="PROSITE" id="PS51800"/>
    </source>
</evidence>
<reference evidence="5 6" key="1">
    <citation type="journal article" date="2007" name="Nature">
        <title>Evolution of genes and genomes on the Drosophila phylogeny.</title>
        <authorList>
            <consortium name="Drosophila 12 Genomes Consortium"/>
            <person name="Clark A.G."/>
            <person name="Eisen M.B."/>
            <person name="Smith D.R."/>
            <person name="Bergman C.M."/>
            <person name="Oliver B."/>
            <person name="Markow T.A."/>
            <person name="Kaufman T.C."/>
            <person name="Kellis M."/>
            <person name="Gelbart W."/>
            <person name="Iyer V.N."/>
            <person name="Pollard D.A."/>
            <person name="Sackton T.B."/>
            <person name="Larracuente A.M."/>
            <person name="Singh N.D."/>
            <person name="Abad J.P."/>
            <person name="Abt D.N."/>
            <person name="Adryan B."/>
            <person name="Aguade M."/>
            <person name="Akashi H."/>
            <person name="Anderson W.W."/>
            <person name="Aquadro C.F."/>
            <person name="Ardell D.H."/>
            <person name="Arguello R."/>
            <person name="Artieri C.G."/>
            <person name="Barbash D.A."/>
            <person name="Barker D."/>
            <person name="Barsanti P."/>
            <person name="Batterham P."/>
            <person name="Batzoglou S."/>
            <person name="Begun D."/>
            <person name="Bhutkar A."/>
            <person name="Blanco E."/>
            <person name="Bosak S.A."/>
            <person name="Bradley R.K."/>
            <person name="Brand A.D."/>
            <person name="Brent M.R."/>
            <person name="Brooks A.N."/>
            <person name="Brown R.H."/>
            <person name="Butlin R.K."/>
            <person name="Caggese C."/>
            <person name="Calvi B.R."/>
            <person name="Bernardo de Carvalho A."/>
            <person name="Caspi A."/>
            <person name="Castrezana S."/>
            <person name="Celniker S.E."/>
            <person name="Chang J.L."/>
            <person name="Chapple C."/>
            <person name="Chatterji S."/>
            <person name="Chinwalla A."/>
            <person name="Civetta A."/>
            <person name="Clifton S.W."/>
            <person name="Comeron J.M."/>
            <person name="Costello J.C."/>
            <person name="Coyne J.A."/>
            <person name="Daub J."/>
            <person name="David R.G."/>
            <person name="Delcher A.L."/>
            <person name="Delehaunty K."/>
            <person name="Do C.B."/>
            <person name="Ebling H."/>
            <person name="Edwards K."/>
            <person name="Eickbush T."/>
            <person name="Evans J.D."/>
            <person name="Filipski A."/>
            <person name="Findeiss S."/>
            <person name="Freyhult E."/>
            <person name="Fulton L."/>
            <person name="Fulton R."/>
            <person name="Garcia A.C."/>
            <person name="Gardiner A."/>
            <person name="Garfield D.A."/>
            <person name="Garvin B.E."/>
            <person name="Gibson G."/>
            <person name="Gilbert D."/>
            <person name="Gnerre S."/>
            <person name="Godfrey J."/>
            <person name="Good R."/>
            <person name="Gotea V."/>
            <person name="Gravely B."/>
            <person name="Greenberg A.J."/>
            <person name="Griffiths-Jones S."/>
            <person name="Gross S."/>
            <person name="Guigo R."/>
            <person name="Gustafson E.A."/>
            <person name="Haerty W."/>
            <person name="Hahn M.W."/>
            <person name="Halligan D.L."/>
            <person name="Halpern A.L."/>
            <person name="Halter G.M."/>
            <person name="Han M.V."/>
            <person name="Heger A."/>
            <person name="Hillier L."/>
            <person name="Hinrichs A.S."/>
            <person name="Holmes I."/>
            <person name="Hoskins R.A."/>
            <person name="Hubisz M.J."/>
            <person name="Hultmark D."/>
            <person name="Huntley M.A."/>
            <person name="Jaffe D.B."/>
            <person name="Jagadeeshan S."/>
            <person name="Jeck W.R."/>
            <person name="Johnson J."/>
            <person name="Jones C.D."/>
            <person name="Jordan W.C."/>
            <person name="Karpen G.H."/>
            <person name="Kataoka E."/>
            <person name="Keightley P.D."/>
            <person name="Kheradpour P."/>
            <person name="Kirkness E.F."/>
            <person name="Koerich L.B."/>
            <person name="Kristiansen K."/>
            <person name="Kudrna D."/>
            <person name="Kulathinal R.J."/>
            <person name="Kumar S."/>
            <person name="Kwok R."/>
            <person name="Lander E."/>
            <person name="Langley C.H."/>
            <person name="Lapoint R."/>
            <person name="Lazzaro B.P."/>
            <person name="Lee S.J."/>
            <person name="Levesque L."/>
            <person name="Li R."/>
            <person name="Lin C.F."/>
            <person name="Lin M.F."/>
            <person name="Lindblad-Toh K."/>
            <person name="Llopart A."/>
            <person name="Long M."/>
            <person name="Low L."/>
            <person name="Lozovsky E."/>
            <person name="Lu J."/>
            <person name="Luo M."/>
            <person name="Machado C.A."/>
            <person name="Makalowski W."/>
            <person name="Marzo M."/>
            <person name="Matsuda M."/>
            <person name="Matzkin L."/>
            <person name="McAllister B."/>
            <person name="McBride C.S."/>
            <person name="McKernan B."/>
            <person name="McKernan K."/>
            <person name="Mendez-Lago M."/>
            <person name="Minx P."/>
            <person name="Mollenhauer M.U."/>
            <person name="Montooth K."/>
            <person name="Mount S.M."/>
            <person name="Mu X."/>
            <person name="Myers E."/>
            <person name="Negre B."/>
            <person name="Newfeld S."/>
            <person name="Nielsen R."/>
            <person name="Noor M.A."/>
            <person name="O'Grady P."/>
            <person name="Pachter L."/>
            <person name="Papaceit M."/>
            <person name="Parisi M.J."/>
            <person name="Parisi M."/>
            <person name="Parts L."/>
            <person name="Pedersen J.S."/>
            <person name="Pesole G."/>
            <person name="Phillippy A.M."/>
            <person name="Ponting C.P."/>
            <person name="Pop M."/>
            <person name="Porcelli D."/>
            <person name="Powell J.R."/>
            <person name="Prohaska S."/>
            <person name="Pruitt K."/>
            <person name="Puig M."/>
            <person name="Quesneville H."/>
            <person name="Ram K.R."/>
            <person name="Rand D."/>
            <person name="Rasmussen M.D."/>
            <person name="Reed L.K."/>
            <person name="Reenan R."/>
            <person name="Reily A."/>
            <person name="Remington K.A."/>
            <person name="Rieger T.T."/>
            <person name="Ritchie M.G."/>
            <person name="Robin C."/>
            <person name="Rogers Y.H."/>
            <person name="Rohde C."/>
            <person name="Rozas J."/>
            <person name="Rubenfield M.J."/>
            <person name="Ruiz A."/>
            <person name="Russo S."/>
            <person name="Salzberg S.L."/>
            <person name="Sanchez-Gracia A."/>
            <person name="Saranga D.J."/>
            <person name="Sato H."/>
            <person name="Schaeffer S.W."/>
            <person name="Schatz M.C."/>
            <person name="Schlenke T."/>
            <person name="Schwartz R."/>
            <person name="Segarra C."/>
            <person name="Singh R.S."/>
            <person name="Sirot L."/>
            <person name="Sirota M."/>
            <person name="Sisneros N.B."/>
            <person name="Smith C.D."/>
            <person name="Smith T.F."/>
            <person name="Spieth J."/>
            <person name="Stage D.E."/>
            <person name="Stark A."/>
            <person name="Stephan W."/>
            <person name="Strausberg R.L."/>
            <person name="Strempel S."/>
            <person name="Sturgill D."/>
            <person name="Sutton G."/>
            <person name="Sutton G.G."/>
            <person name="Tao W."/>
            <person name="Teichmann S."/>
            <person name="Tobari Y.N."/>
            <person name="Tomimura Y."/>
            <person name="Tsolas J.M."/>
            <person name="Valente V.L."/>
            <person name="Venter E."/>
            <person name="Venter J.C."/>
            <person name="Vicario S."/>
            <person name="Vieira F.G."/>
            <person name="Vilella A.J."/>
            <person name="Villasante A."/>
            <person name="Walenz B."/>
            <person name="Wang J."/>
            <person name="Wasserman M."/>
            <person name="Watts T."/>
            <person name="Wilson D."/>
            <person name="Wilson R.K."/>
            <person name="Wing R.A."/>
            <person name="Wolfner M.F."/>
            <person name="Wong A."/>
            <person name="Wong G.K."/>
            <person name="Wu C.I."/>
            <person name="Wu G."/>
            <person name="Yamamoto D."/>
            <person name="Yang H.P."/>
            <person name="Yang S.P."/>
            <person name="Yorke J.A."/>
            <person name="Yoshida K."/>
            <person name="Zdobnov E."/>
            <person name="Zhang P."/>
            <person name="Zhang Y."/>
            <person name="Zimin A.V."/>
            <person name="Baldwin J."/>
            <person name="Abdouelleil A."/>
            <person name="Abdulkadir J."/>
            <person name="Abebe A."/>
            <person name="Abera B."/>
            <person name="Abreu J."/>
            <person name="Acer S.C."/>
            <person name="Aftuck L."/>
            <person name="Alexander A."/>
            <person name="An P."/>
            <person name="Anderson E."/>
            <person name="Anderson S."/>
            <person name="Arachi H."/>
            <person name="Azer M."/>
            <person name="Bachantsang P."/>
            <person name="Barry A."/>
            <person name="Bayul T."/>
            <person name="Berlin A."/>
            <person name="Bessette D."/>
            <person name="Bloom T."/>
            <person name="Blye J."/>
            <person name="Boguslavskiy L."/>
            <person name="Bonnet C."/>
            <person name="Boukhgalter B."/>
            <person name="Bourzgui I."/>
            <person name="Brown A."/>
            <person name="Cahill P."/>
            <person name="Channer S."/>
            <person name="Cheshatsang Y."/>
            <person name="Chuda L."/>
            <person name="Citroen M."/>
            <person name="Collymore A."/>
            <person name="Cooke P."/>
            <person name="Costello M."/>
            <person name="D'Aco K."/>
            <person name="Daza R."/>
            <person name="De Haan G."/>
            <person name="DeGray S."/>
            <person name="DeMaso C."/>
            <person name="Dhargay N."/>
            <person name="Dooley K."/>
            <person name="Dooley E."/>
            <person name="Doricent M."/>
            <person name="Dorje P."/>
            <person name="Dorjee K."/>
            <person name="Dupes A."/>
            <person name="Elong R."/>
            <person name="Falk J."/>
            <person name="Farina A."/>
            <person name="Faro S."/>
            <person name="Ferguson D."/>
            <person name="Fisher S."/>
            <person name="Foley C.D."/>
            <person name="Franke A."/>
            <person name="Friedrich D."/>
            <person name="Gadbois L."/>
            <person name="Gearin G."/>
            <person name="Gearin C.R."/>
            <person name="Giannoukos G."/>
            <person name="Goode T."/>
            <person name="Graham J."/>
            <person name="Grandbois E."/>
            <person name="Grewal S."/>
            <person name="Gyaltsen K."/>
            <person name="Hafez N."/>
            <person name="Hagos B."/>
            <person name="Hall J."/>
            <person name="Henson C."/>
            <person name="Hollinger A."/>
            <person name="Honan T."/>
            <person name="Huard M.D."/>
            <person name="Hughes L."/>
            <person name="Hurhula B."/>
            <person name="Husby M.E."/>
            <person name="Kamat A."/>
            <person name="Kanga B."/>
            <person name="Kashin S."/>
            <person name="Khazanovich D."/>
            <person name="Kisner P."/>
            <person name="Lance K."/>
            <person name="Lara M."/>
            <person name="Lee W."/>
            <person name="Lennon N."/>
            <person name="Letendre F."/>
            <person name="LeVine R."/>
            <person name="Lipovsky A."/>
            <person name="Liu X."/>
            <person name="Liu J."/>
            <person name="Liu S."/>
            <person name="Lokyitsang T."/>
            <person name="Lokyitsang Y."/>
            <person name="Lubonja R."/>
            <person name="Lui A."/>
            <person name="MacDonald P."/>
            <person name="Magnisalis V."/>
            <person name="Maru K."/>
            <person name="Matthews C."/>
            <person name="McCusker W."/>
            <person name="McDonough S."/>
            <person name="Mehta T."/>
            <person name="Meldrim J."/>
            <person name="Meneus L."/>
            <person name="Mihai O."/>
            <person name="Mihalev A."/>
            <person name="Mihova T."/>
            <person name="Mittelman R."/>
            <person name="Mlenga V."/>
            <person name="Montmayeur A."/>
            <person name="Mulrain L."/>
            <person name="Navidi A."/>
            <person name="Naylor J."/>
            <person name="Negash T."/>
            <person name="Nguyen T."/>
            <person name="Nguyen N."/>
            <person name="Nicol R."/>
            <person name="Norbu C."/>
            <person name="Norbu N."/>
            <person name="Novod N."/>
            <person name="O'Neill B."/>
            <person name="Osman S."/>
            <person name="Markiewicz E."/>
            <person name="Oyono O.L."/>
            <person name="Patti C."/>
            <person name="Phunkhang P."/>
            <person name="Pierre F."/>
            <person name="Priest M."/>
            <person name="Raghuraman S."/>
            <person name="Rege F."/>
            <person name="Reyes R."/>
            <person name="Rise C."/>
            <person name="Rogov P."/>
            <person name="Ross K."/>
            <person name="Ryan E."/>
            <person name="Settipalli S."/>
            <person name="Shea T."/>
            <person name="Sherpa N."/>
            <person name="Shi L."/>
            <person name="Shih D."/>
            <person name="Sparrow T."/>
            <person name="Spaulding J."/>
            <person name="Stalker J."/>
            <person name="Stange-Thomann N."/>
            <person name="Stavropoulos S."/>
            <person name="Stone C."/>
            <person name="Strader C."/>
            <person name="Tesfaye S."/>
            <person name="Thomson T."/>
            <person name="Thoulutsang Y."/>
            <person name="Thoulutsang D."/>
            <person name="Topham K."/>
            <person name="Topping I."/>
            <person name="Tsamla T."/>
            <person name="Vassiliev H."/>
            <person name="Vo A."/>
            <person name="Wangchuk T."/>
            <person name="Wangdi T."/>
            <person name="Weiand M."/>
            <person name="Wilkinson J."/>
            <person name="Wilson A."/>
            <person name="Yadav S."/>
            <person name="Young G."/>
            <person name="Yu Q."/>
            <person name="Zembek L."/>
            <person name="Zhong D."/>
            <person name="Zimmer A."/>
            <person name="Zwirko Z."/>
            <person name="Jaffe D.B."/>
            <person name="Alvarez P."/>
            <person name="Brockman W."/>
            <person name="Butler J."/>
            <person name="Chin C."/>
            <person name="Gnerre S."/>
            <person name="Grabherr M."/>
            <person name="Kleber M."/>
            <person name="Mauceli E."/>
            <person name="MacCallum I."/>
        </authorList>
    </citation>
    <scope>NUCLEOTIDE SEQUENCE [LARGE SCALE GENOMIC DNA]</scope>
    <source>
        <strain evidence="6">Tucson 14030-0811.24</strain>
    </source>
</reference>
<evidence type="ECO:0000256" key="2">
    <source>
        <dbReference type="ARBA" id="ARBA00022771"/>
    </source>
</evidence>
<dbReference type="InParanoid" id="B4MTP6"/>
<organism evidence="5 6">
    <name type="scientific">Drosophila willistoni</name>
    <name type="common">Fruit fly</name>
    <dbReference type="NCBI Taxonomy" id="7260"/>
    <lineage>
        <taxon>Eukaryota</taxon>
        <taxon>Metazoa</taxon>
        <taxon>Ecdysozoa</taxon>
        <taxon>Arthropoda</taxon>
        <taxon>Hexapoda</taxon>
        <taxon>Insecta</taxon>
        <taxon>Pterygota</taxon>
        <taxon>Neoptera</taxon>
        <taxon>Endopterygota</taxon>
        <taxon>Diptera</taxon>
        <taxon>Brachycera</taxon>
        <taxon>Muscomorpha</taxon>
        <taxon>Ephydroidea</taxon>
        <taxon>Drosophilidae</taxon>
        <taxon>Drosophila</taxon>
        <taxon>Sophophora</taxon>
    </lineage>
</organism>
<dbReference type="eggNOG" id="KOG4376">
    <property type="taxonomic scope" value="Eukaryota"/>
</dbReference>
<evidence type="ECO:0000313" key="5">
    <source>
        <dbReference type="EMBL" id="EDW75485.1"/>
    </source>
</evidence>
<dbReference type="OrthoDB" id="10069248at2759"/>
<dbReference type="Proteomes" id="UP000007798">
    <property type="component" value="Unassembled WGS sequence"/>
</dbReference>
<dbReference type="OMA" id="HRIMLFR"/>
<accession>B4MTP6</accession>
<keyword evidence="2" id="KW-0863">Zinc-finger</keyword>
<dbReference type="GO" id="GO:0008270">
    <property type="term" value="F:zinc ion binding"/>
    <property type="evidence" value="ECO:0007669"/>
    <property type="project" value="UniProtKB-KW"/>
</dbReference>
<evidence type="ECO:0000313" key="6">
    <source>
        <dbReference type="Proteomes" id="UP000007798"/>
    </source>
</evidence>
<evidence type="ECO:0000256" key="3">
    <source>
        <dbReference type="ARBA" id="ARBA00022833"/>
    </source>
</evidence>
<dbReference type="KEGG" id="dwi:6641715"/>
<gene>
    <name evidence="5" type="primary">Dwil\GK19076</name>
    <name evidence="5" type="ORF">Dwil_GK19076</name>
</gene>
<dbReference type="InterPro" id="IPR036236">
    <property type="entry name" value="Znf_C2H2_sf"/>
</dbReference>
<evidence type="ECO:0000256" key="1">
    <source>
        <dbReference type="ARBA" id="ARBA00022723"/>
    </source>
</evidence>
<dbReference type="Pfam" id="PF05253">
    <property type="entry name" value="zf-U11-48K"/>
    <property type="match status" value="1"/>
</dbReference>
<keyword evidence="1" id="KW-0479">Metal-binding</keyword>
<keyword evidence="6" id="KW-1185">Reference proteome</keyword>
<feature type="domain" description="CHHC U11-48K-type" evidence="4">
    <location>
        <begin position="6"/>
        <end position="33"/>
    </location>
</feature>
<dbReference type="PROSITE" id="PS51800">
    <property type="entry name" value="ZF_CHHC_U11_48K"/>
    <property type="match status" value="1"/>
</dbReference>
<dbReference type="AlphaFoldDB" id="B4MTP6"/>
<name>B4MTP6_DROWI</name>
<sequence>MADLPYATCPYNKTHRILVLRMPQHVLKCQKSYMGPPLKTCKYNAAHRVLDMERHLTECREFKNFMDVENYWRSFECRKPKTSYDE</sequence>